<organism evidence="8 9">
    <name type="scientific">Caenimonas aquaedulcis</name>
    <dbReference type="NCBI Taxonomy" id="2793270"/>
    <lineage>
        <taxon>Bacteria</taxon>
        <taxon>Pseudomonadati</taxon>
        <taxon>Pseudomonadota</taxon>
        <taxon>Betaproteobacteria</taxon>
        <taxon>Burkholderiales</taxon>
        <taxon>Comamonadaceae</taxon>
        <taxon>Caenimonas</taxon>
    </lineage>
</organism>
<accession>A0A931MIG3</accession>
<dbReference type="NCBIfam" id="TIGR01214">
    <property type="entry name" value="rmlD"/>
    <property type="match status" value="1"/>
</dbReference>
<keyword evidence="9" id="KW-1185">Reference proteome</keyword>
<dbReference type="PANTHER" id="PTHR10491">
    <property type="entry name" value="DTDP-4-DEHYDRORHAMNOSE REDUCTASE"/>
    <property type="match status" value="1"/>
</dbReference>
<sequence>MKILLLGANGQVGWQLRRSLSVIGEVTALARGTEPLSGDLSRPDALARTVQAVGPDVIVNAAAYTAVDKAETEREAAFAINATACEVLAAQAERIGAWLVHYSTDYVFDGTGERPWTEDDATGPINAYGESKLAGEHAVTAGTKRHLILRTSWVFDTWGQNFLKSILRAAAQRDSLNVVADQWGAPTRAALIADVTAHLLSRLRPEAPGVYHLAAAGQTSWHGYARLAVAHAAECGMALKTSADRVLPIPASQYPVAAARPGNSRLDTTRLRRTFGLDLPPWEDGVRSVVAELAAFSPKP</sequence>
<evidence type="ECO:0000256" key="5">
    <source>
        <dbReference type="ARBA" id="ARBA00048200"/>
    </source>
</evidence>
<gene>
    <name evidence="8" type="primary">rfbD</name>
    <name evidence="8" type="ORF">I5803_17395</name>
</gene>
<evidence type="ECO:0000256" key="1">
    <source>
        <dbReference type="ARBA" id="ARBA00004781"/>
    </source>
</evidence>
<dbReference type="GO" id="GO:0019305">
    <property type="term" value="P:dTDP-rhamnose biosynthetic process"/>
    <property type="evidence" value="ECO:0007669"/>
    <property type="project" value="TreeGrafter"/>
</dbReference>
<dbReference type="PANTHER" id="PTHR10491:SF4">
    <property type="entry name" value="METHIONINE ADENOSYLTRANSFERASE 2 SUBUNIT BETA"/>
    <property type="match status" value="1"/>
</dbReference>
<comment type="pathway">
    <text evidence="1 6">Carbohydrate biosynthesis; dTDP-L-rhamnose biosynthesis.</text>
</comment>
<dbReference type="InterPro" id="IPR036291">
    <property type="entry name" value="NAD(P)-bd_dom_sf"/>
</dbReference>
<dbReference type="EMBL" id="JADWYS010000001">
    <property type="protein sequence ID" value="MBG9389809.1"/>
    <property type="molecule type" value="Genomic_DNA"/>
</dbReference>
<dbReference type="Gene3D" id="3.90.25.10">
    <property type="entry name" value="UDP-galactose 4-epimerase, domain 1"/>
    <property type="match status" value="1"/>
</dbReference>
<dbReference type="NCBIfam" id="NF007440">
    <property type="entry name" value="PRK09987.1"/>
    <property type="match status" value="1"/>
</dbReference>
<keyword evidence="6 8" id="KW-0560">Oxidoreductase</keyword>
<evidence type="ECO:0000313" key="8">
    <source>
        <dbReference type="EMBL" id="MBG9389809.1"/>
    </source>
</evidence>
<evidence type="ECO:0000256" key="2">
    <source>
        <dbReference type="ARBA" id="ARBA00010944"/>
    </source>
</evidence>
<dbReference type="Gene3D" id="3.40.50.720">
    <property type="entry name" value="NAD(P)-binding Rossmann-like Domain"/>
    <property type="match status" value="1"/>
</dbReference>
<evidence type="ECO:0000313" key="9">
    <source>
        <dbReference type="Proteomes" id="UP000651050"/>
    </source>
</evidence>
<comment type="similarity">
    <text evidence="2 6">Belongs to the dTDP-4-dehydrorhamnose reductase family.</text>
</comment>
<dbReference type="GO" id="GO:0005829">
    <property type="term" value="C:cytosol"/>
    <property type="evidence" value="ECO:0007669"/>
    <property type="project" value="TreeGrafter"/>
</dbReference>
<comment type="cofactor">
    <cofactor evidence="6">
        <name>Mg(2+)</name>
        <dbReference type="ChEBI" id="CHEBI:18420"/>
    </cofactor>
    <text evidence="6">Binds 1 Mg(2+) ion per monomer.</text>
</comment>
<dbReference type="EC" id="1.1.1.133" evidence="3 6"/>
<dbReference type="Proteomes" id="UP000651050">
    <property type="component" value="Unassembled WGS sequence"/>
</dbReference>
<dbReference type="AlphaFoldDB" id="A0A931MIG3"/>
<dbReference type="SUPFAM" id="SSF51735">
    <property type="entry name" value="NAD(P)-binding Rossmann-fold domains"/>
    <property type="match status" value="1"/>
</dbReference>
<dbReference type="RefSeq" id="WP_196987584.1">
    <property type="nucleotide sequence ID" value="NZ_JADWYS010000001.1"/>
</dbReference>
<name>A0A931MIG3_9BURK</name>
<dbReference type="CDD" id="cd05254">
    <property type="entry name" value="dTDP_HR_like_SDR_e"/>
    <property type="match status" value="1"/>
</dbReference>
<evidence type="ECO:0000256" key="6">
    <source>
        <dbReference type="RuleBase" id="RU364082"/>
    </source>
</evidence>
<reference evidence="8" key="1">
    <citation type="submission" date="2020-11" db="EMBL/GenBank/DDBJ databases">
        <title>Bacterial whole genome sequence for Caenimonas sp. DR4.4.</title>
        <authorList>
            <person name="Le V."/>
            <person name="Ko S.-R."/>
            <person name="Ahn C.-Y."/>
            <person name="Oh H.-M."/>
        </authorList>
    </citation>
    <scope>NUCLEOTIDE SEQUENCE</scope>
    <source>
        <strain evidence="8">DR4.4</strain>
    </source>
</reference>
<proteinExistence type="inferred from homology"/>
<comment type="function">
    <text evidence="6">Catalyzes the reduction of dTDP-6-deoxy-L-lyxo-4-hexulose to yield dTDP-L-rhamnose.</text>
</comment>
<evidence type="ECO:0000259" key="7">
    <source>
        <dbReference type="Pfam" id="PF04321"/>
    </source>
</evidence>
<evidence type="ECO:0000256" key="4">
    <source>
        <dbReference type="ARBA" id="ARBA00017099"/>
    </source>
</evidence>
<dbReference type="Pfam" id="PF04321">
    <property type="entry name" value="RmlD_sub_bind"/>
    <property type="match status" value="1"/>
</dbReference>
<dbReference type="InterPro" id="IPR005913">
    <property type="entry name" value="dTDP_dehydrorham_reduct"/>
</dbReference>
<dbReference type="InterPro" id="IPR029903">
    <property type="entry name" value="RmlD-like-bd"/>
</dbReference>
<keyword evidence="6" id="KW-0521">NADP</keyword>
<comment type="caution">
    <text evidence="8">The sequence shown here is derived from an EMBL/GenBank/DDBJ whole genome shotgun (WGS) entry which is preliminary data.</text>
</comment>
<dbReference type="GO" id="GO:0008831">
    <property type="term" value="F:dTDP-4-dehydrorhamnose reductase activity"/>
    <property type="evidence" value="ECO:0007669"/>
    <property type="project" value="UniProtKB-EC"/>
</dbReference>
<comment type="catalytic activity">
    <reaction evidence="5 6">
        <text>dTDP-beta-L-rhamnose + NADP(+) = dTDP-4-dehydro-beta-L-rhamnose + NADPH + H(+)</text>
        <dbReference type="Rhea" id="RHEA:21796"/>
        <dbReference type="ChEBI" id="CHEBI:15378"/>
        <dbReference type="ChEBI" id="CHEBI:57510"/>
        <dbReference type="ChEBI" id="CHEBI:57783"/>
        <dbReference type="ChEBI" id="CHEBI:58349"/>
        <dbReference type="ChEBI" id="CHEBI:62830"/>
        <dbReference type="EC" id="1.1.1.133"/>
    </reaction>
</comment>
<feature type="domain" description="RmlD-like substrate binding" evidence="7">
    <location>
        <begin position="1"/>
        <end position="293"/>
    </location>
</feature>
<evidence type="ECO:0000256" key="3">
    <source>
        <dbReference type="ARBA" id="ARBA00012929"/>
    </source>
</evidence>
<protein>
    <recommendedName>
        <fullName evidence="4 6">dTDP-4-dehydrorhamnose reductase</fullName>
        <ecNumber evidence="3 6">1.1.1.133</ecNumber>
    </recommendedName>
</protein>